<dbReference type="AlphaFoldDB" id="A0A0D8XFJ3"/>
<dbReference type="Proteomes" id="UP000053766">
    <property type="component" value="Unassembled WGS sequence"/>
</dbReference>
<dbReference type="GO" id="GO:0005874">
    <property type="term" value="C:microtubule"/>
    <property type="evidence" value="ECO:0007669"/>
    <property type="project" value="TreeGrafter"/>
</dbReference>
<evidence type="ECO:0000259" key="2">
    <source>
        <dbReference type="PROSITE" id="PS50309"/>
    </source>
</evidence>
<dbReference type="Pfam" id="PF03607">
    <property type="entry name" value="DCX"/>
    <property type="match status" value="1"/>
</dbReference>
<dbReference type="InterPro" id="IPR036572">
    <property type="entry name" value="Doublecortin_dom_sf"/>
</dbReference>
<dbReference type="EMBL" id="KN716559">
    <property type="protein sequence ID" value="KJH43425.1"/>
    <property type="molecule type" value="Genomic_DNA"/>
</dbReference>
<reference evidence="4" key="2">
    <citation type="journal article" date="2016" name="Sci. Rep.">
        <title>Dictyocaulus viviparus genome, variome and transcriptome elucidate lungworm biology and support future intervention.</title>
        <authorList>
            <person name="McNulty S.N."/>
            <person name="Strube C."/>
            <person name="Rosa B.A."/>
            <person name="Martin J.C."/>
            <person name="Tyagi R."/>
            <person name="Choi Y.J."/>
            <person name="Wang Q."/>
            <person name="Hallsworth Pepin K."/>
            <person name="Zhang X."/>
            <person name="Ozersky P."/>
            <person name="Wilson R.K."/>
            <person name="Sternberg P.W."/>
            <person name="Gasser R.B."/>
            <person name="Mitreva M."/>
        </authorList>
    </citation>
    <scope>NUCLEOTIDE SEQUENCE [LARGE SCALE GENOMIC DNA]</scope>
    <source>
        <strain evidence="4">HannoverDv2000</strain>
    </source>
</reference>
<dbReference type="PROSITE" id="PS50309">
    <property type="entry name" value="DC"/>
    <property type="match status" value="1"/>
</dbReference>
<evidence type="ECO:0000313" key="4">
    <source>
        <dbReference type="Proteomes" id="UP000053766"/>
    </source>
</evidence>
<dbReference type="Gene3D" id="3.10.20.230">
    <property type="entry name" value="Doublecortin domain"/>
    <property type="match status" value="1"/>
</dbReference>
<feature type="compositionally biased region" description="Basic and acidic residues" evidence="1">
    <location>
        <begin position="210"/>
        <end position="222"/>
    </location>
</feature>
<dbReference type="SMART" id="SM00537">
    <property type="entry name" value="DCX"/>
    <property type="match status" value="1"/>
</dbReference>
<dbReference type="PANTHER" id="PTHR23004">
    <property type="entry name" value="DOUBLECORTIN DOMAIN CONTAINING 2"/>
    <property type="match status" value="1"/>
</dbReference>
<proteinExistence type="predicted"/>
<keyword evidence="4" id="KW-1185">Reference proteome</keyword>
<dbReference type="SUPFAM" id="SSF89837">
    <property type="entry name" value="Doublecortin (DC)"/>
    <property type="match status" value="1"/>
</dbReference>
<evidence type="ECO:0000256" key="1">
    <source>
        <dbReference type="SAM" id="MobiDB-lite"/>
    </source>
</evidence>
<organism evidence="3 4">
    <name type="scientific">Dictyocaulus viviparus</name>
    <name type="common">Bovine lungworm</name>
    <dbReference type="NCBI Taxonomy" id="29172"/>
    <lineage>
        <taxon>Eukaryota</taxon>
        <taxon>Metazoa</taxon>
        <taxon>Ecdysozoa</taxon>
        <taxon>Nematoda</taxon>
        <taxon>Chromadorea</taxon>
        <taxon>Rhabditida</taxon>
        <taxon>Rhabditina</taxon>
        <taxon>Rhabditomorpha</taxon>
        <taxon>Strongyloidea</taxon>
        <taxon>Metastrongylidae</taxon>
        <taxon>Dictyocaulus</taxon>
    </lineage>
</organism>
<evidence type="ECO:0000313" key="3">
    <source>
        <dbReference type="EMBL" id="KJH43425.1"/>
    </source>
</evidence>
<feature type="region of interest" description="Disordered" evidence="1">
    <location>
        <begin position="205"/>
        <end position="224"/>
    </location>
</feature>
<accession>A0A0D8XFJ3</accession>
<gene>
    <name evidence="3" type="ORF">DICVIV_10549</name>
</gene>
<dbReference type="GO" id="GO:0035556">
    <property type="term" value="P:intracellular signal transduction"/>
    <property type="evidence" value="ECO:0007669"/>
    <property type="project" value="InterPro"/>
</dbReference>
<dbReference type="PANTHER" id="PTHR23004:SF22">
    <property type="entry name" value="DOUBLECORTIN DOMAIN-CONTAINING PROTEIN"/>
    <property type="match status" value="1"/>
</dbReference>
<reference evidence="3 4" key="1">
    <citation type="submission" date="2013-11" db="EMBL/GenBank/DDBJ databases">
        <title>Draft genome of the bovine lungworm Dictyocaulus viviparus.</title>
        <authorList>
            <person name="Mitreva M."/>
        </authorList>
    </citation>
    <scope>NUCLEOTIDE SEQUENCE [LARGE SCALE GENOMIC DNA]</scope>
    <source>
        <strain evidence="3 4">HannoverDv2000</strain>
    </source>
</reference>
<feature type="domain" description="Doublecortin" evidence="2">
    <location>
        <begin position="27"/>
        <end position="108"/>
    </location>
</feature>
<sequence length="381" mass="43917">MNSNARREFEFDFSAMPRKVDFDFQAIRIRVYKNGDEHDPGKIITVTRREYKHWIIFLDALTRKLGTTTAIHKLYSITGTKVEHFTELEHNGEYVAVERGPFIDCNYGAYHAWTQTEKKWTSLVRVTEGKPIFLGSGDTMDLYLKKEGYGSVTGLPYPLDGLSRSPNISSMHSGMSRGKCGGSLECLNKVGKDMWNPDTNALSISNIPSSERKEKSLSKEHSMSVTKLPRLAGIEDESQKCSSQKLVLKSKEDDRLPPIRTEVVQILKETREDSMKRDDVRCPTRDYNLSKYVERKETEETKDVREYAPVEKPVLLWDGRKGTTYEKKEMMHEVIIKGSKPNIRPDMKNREWLLSFVRCQLHIVSHHFAHLQGFRILHETA</sequence>
<dbReference type="FunFam" id="3.10.20.230:FF:000023">
    <property type="entry name" value="Predicted protein"/>
    <property type="match status" value="1"/>
</dbReference>
<name>A0A0D8XFJ3_DICVI</name>
<dbReference type="GO" id="GO:0005815">
    <property type="term" value="C:microtubule organizing center"/>
    <property type="evidence" value="ECO:0007669"/>
    <property type="project" value="TreeGrafter"/>
</dbReference>
<protein>
    <submittedName>
        <fullName evidence="3">Doublecortin</fullName>
    </submittedName>
</protein>
<dbReference type="OrthoDB" id="1738954at2759"/>
<dbReference type="InterPro" id="IPR003533">
    <property type="entry name" value="Doublecortin_dom"/>
</dbReference>